<dbReference type="InterPro" id="IPR052828">
    <property type="entry name" value="NELF-A_domain"/>
</dbReference>
<dbReference type="GO" id="GO:0034244">
    <property type="term" value="P:negative regulation of transcription elongation by RNA polymerase II"/>
    <property type="evidence" value="ECO:0007669"/>
    <property type="project" value="TreeGrafter"/>
</dbReference>
<dbReference type="AlphaFoldDB" id="A0A4Y7NM53"/>
<dbReference type="InterPro" id="IPR037517">
    <property type="entry name" value="HDAG_dom"/>
</dbReference>
<feature type="compositionally biased region" description="Polar residues" evidence="1">
    <location>
        <begin position="306"/>
        <end position="317"/>
    </location>
</feature>
<dbReference type="PANTHER" id="PTHR13328">
    <property type="entry name" value="NEGATIVE ELONGATION FACTOR A NELF-A"/>
    <property type="match status" value="1"/>
</dbReference>
<dbReference type="GO" id="GO:0032021">
    <property type="term" value="C:NELF complex"/>
    <property type="evidence" value="ECO:0007669"/>
    <property type="project" value="TreeGrafter"/>
</dbReference>
<dbReference type="PROSITE" id="PS51838">
    <property type="entry name" value="HDAG"/>
    <property type="match status" value="1"/>
</dbReference>
<sequence>MASNVRDSDTSLWLHNKLGTSTDSWTGGSICSQLNSEVLKNIQECFVELQTQVKLKFLLSFFQFSRRNLEEWKVELEEILEVAVVDGDPWVAMVAEILKTYPATGALNMEIGSATDEYTRKIFNDLANDLRKLVKKHGETGMLPLECPYLNKTALFTVVGQQSHPIKHFTLKRKPKSAALRAELLQKSTDAQNNLKKNPAPTVPLRSRGIPRKMTDTTPLKGIPSRHIGGFASPLSRAGATPTSVGGLGSSPSAGPNRPSPRTLAGRKDGGIKLLDINEQPIGFAQAKKRKRQQELEAAQNAAKESPTTSANTSQPLSGEESETGSVPETPEKPAPTPDYAAGLLPSNPPPTPAAPVTPLASTSIPTLTPLKEPPRMISVRPPAPAISSLPPASPAAPTQVVRLVTTQQAAATPGLTAVPTVYRLVQPAAATAGQPVTVSTVAANQPAAPPKKTVALMLTREQMAEAQDMFKNANKVTRPEKALILGFMAGSRENPCPHLGNIVTIKLSEDEEVVTAADGITTTRIIETHFQMNYAAGEWKRIKKMRKAEDATATAATVMATATG</sequence>
<feature type="domain" description="HDAg" evidence="2">
    <location>
        <begin position="90"/>
        <end position="276"/>
    </location>
</feature>
<dbReference type="EMBL" id="LR024719">
    <property type="protein sequence ID" value="SVE94338.1"/>
    <property type="molecule type" value="mRNA"/>
</dbReference>
<evidence type="ECO:0000256" key="1">
    <source>
        <dbReference type="SAM" id="MobiDB-lite"/>
    </source>
</evidence>
<evidence type="ECO:0000313" key="3">
    <source>
        <dbReference type="EMBL" id="SVE94338.1"/>
    </source>
</evidence>
<feature type="region of interest" description="Disordered" evidence="1">
    <location>
        <begin position="188"/>
        <end position="272"/>
    </location>
</feature>
<dbReference type="PANTHER" id="PTHR13328:SF4">
    <property type="entry name" value="NEGATIVE ELONGATION FACTOR A"/>
    <property type="match status" value="1"/>
</dbReference>
<dbReference type="InterPro" id="IPR056557">
    <property type="entry name" value="NELF-A_N"/>
</dbReference>
<proteinExistence type="evidence at transcript level"/>
<evidence type="ECO:0000259" key="2">
    <source>
        <dbReference type="PROSITE" id="PS51838"/>
    </source>
</evidence>
<name>A0A4Y7NM53_9CRUS</name>
<feature type="region of interest" description="Disordered" evidence="1">
    <location>
        <begin position="286"/>
        <end position="395"/>
    </location>
</feature>
<organism evidence="3">
    <name type="scientific">Simocephalus serrulatus</name>
    <dbReference type="NCBI Taxonomy" id="117539"/>
    <lineage>
        <taxon>Eukaryota</taxon>
        <taxon>Metazoa</taxon>
        <taxon>Ecdysozoa</taxon>
        <taxon>Arthropoda</taxon>
        <taxon>Crustacea</taxon>
        <taxon>Branchiopoda</taxon>
        <taxon>Diplostraca</taxon>
        <taxon>Cladocera</taxon>
        <taxon>Anomopoda</taxon>
        <taxon>Daphniidae</taxon>
        <taxon>Simocephalus</taxon>
    </lineage>
</organism>
<protein>
    <submittedName>
        <fullName evidence="3">EOG090X08WB</fullName>
    </submittedName>
</protein>
<reference evidence="3" key="1">
    <citation type="submission" date="2018-08" db="EMBL/GenBank/DDBJ databases">
        <authorList>
            <person name="Cornetti L."/>
        </authorList>
    </citation>
    <scope>NUCLEOTIDE SEQUENCE</scope>
    <source>
        <strain evidence="3">OM-SAIQ-clone2</strain>
    </source>
</reference>
<accession>A0A4Y7NM53</accession>
<dbReference type="Pfam" id="PF23553">
    <property type="entry name" value="NELF-A_N"/>
    <property type="match status" value="1"/>
</dbReference>
<gene>
    <name evidence="3" type="primary">EOG090X08WB</name>
</gene>
<feature type="compositionally biased region" description="Pro residues" evidence="1">
    <location>
        <begin position="347"/>
        <end position="356"/>
    </location>
</feature>